<organism evidence="1 2">
    <name type="scientific">Amanita muscaria (strain Koide BX008)</name>
    <dbReference type="NCBI Taxonomy" id="946122"/>
    <lineage>
        <taxon>Eukaryota</taxon>
        <taxon>Fungi</taxon>
        <taxon>Dikarya</taxon>
        <taxon>Basidiomycota</taxon>
        <taxon>Agaricomycotina</taxon>
        <taxon>Agaricomycetes</taxon>
        <taxon>Agaricomycetidae</taxon>
        <taxon>Agaricales</taxon>
        <taxon>Pluteineae</taxon>
        <taxon>Amanitaceae</taxon>
        <taxon>Amanita</taxon>
    </lineage>
</organism>
<dbReference type="Proteomes" id="UP000054549">
    <property type="component" value="Unassembled WGS sequence"/>
</dbReference>
<dbReference type="EMBL" id="KN818474">
    <property type="protein sequence ID" value="KIL55784.1"/>
    <property type="molecule type" value="Genomic_DNA"/>
</dbReference>
<reference evidence="1 2" key="1">
    <citation type="submission" date="2014-04" db="EMBL/GenBank/DDBJ databases">
        <title>Evolutionary Origins and Diversification of the Mycorrhizal Mutualists.</title>
        <authorList>
            <consortium name="DOE Joint Genome Institute"/>
            <consortium name="Mycorrhizal Genomics Consortium"/>
            <person name="Kohler A."/>
            <person name="Kuo A."/>
            <person name="Nagy L.G."/>
            <person name="Floudas D."/>
            <person name="Copeland A."/>
            <person name="Barry K.W."/>
            <person name="Cichocki N."/>
            <person name="Veneault-Fourrey C."/>
            <person name="LaButti K."/>
            <person name="Lindquist E.A."/>
            <person name="Lipzen A."/>
            <person name="Lundell T."/>
            <person name="Morin E."/>
            <person name="Murat C."/>
            <person name="Riley R."/>
            <person name="Ohm R."/>
            <person name="Sun H."/>
            <person name="Tunlid A."/>
            <person name="Henrissat B."/>
            <person name="Grigoriev I.V."/>
            <person name="Hibbett D.S."/>
            <person name="Martin F."/>
        </authorList>
    </citation>
    <scope>NUCLEOTIDE SEQUENCE [LARGE SCALE GENOMIC DNA]</scope>
    <source>
        <strain evidence="1 2">Koide BX008</strain>
    </source>
</reference>
<evidence type="ECO:0000313" key="2">
    <source>
        <dbReference type="Proteomes" id="UP000054549"/>
    </source>
</evidence>
<dbReference type="AlphaFoldDB" id="A0A0C2SP49"/>
<name>A0A0C2SP49_AMAMK</name>
<dbReference type="InParanoid" id="A0A0C2SP49"/>
<gene>
    <name evidence="1" type="ORF">M378DRAFT_173362</name>
</gene>
<protein>
    <submittedName>
        <fullName evidence="1">Uncharacterized protein</fullName>
    </submittedName>
</protein>
<dbReference type="HOGENOM" id="CLU_144262_0_0_1"/>
<evidence type="ECO:0000313" key="1">
    <source>
        <dbReference type="EMBL" id="KIL55784.1"/>
    </source>
</evidence>
<proteinExistence type="predicted"/>
<accession>A0A0C2SP49</accession>
<keyword evidence="2" id="KW-1185">Reference proteome</keyword>
<sequence length="153" mass="17205">MYPTWIVLPVEEWQQALQPLLDLQNKLLTLPNFRYTSEFLPCTWCPVFEIMRHLLLHLAFLLGASDRVLNSDSDVTPLIPTETGINALEKDLNACLLSLLPLLRTRKLGISLGADTIRLVCSLLCFDHAEIAMGLRSILDAQNLVDLIDEVGH</sequence>